<evidence type="ECO:0000313" key="2">
    <source>
        <dbReference type="Proteomes" id="UP000814176"/>
    </source>
</evidence>
<accession>A0ABQ8K9X5</accession>
<evidence type="ECO:0000313" key="1">
    <source>
        <dbReference type="EMBL" id="KAH9834176.1"/>
    </source>
</evidence>
<proteinExistence type="predicted"/>
<gene>
    <name evidence="1" type="ORF">C8Q71DRAFT_165116</name>
</gene>
<name>A0ABQ8K9X5_9APHY</name>
<keyword evidence="2" id="KW-1185">Reference proteome</keyword>
<reference evidence="1 2" key="1">
    <citation type="journal article" date="2021" name="Environ. Microbiol.">
        <title>Gene family expansions and transcriptome signatures uncover fungal adaptations to wood decay.</title>
        <authorList>
            <person name="Hage H."/>
            <person name="Miyauchi S."/>
            <person name="Viragh M."/>
            <person name="Drula E."/>
            <person name="Min B."/>
            <person name="Chaduli D."/>
            <person name="Navarro D."/>
            <person name="Favel A."/>
            <person name="Norest M."/>
            <person name="Lesage-Meessen L."/>
            <person name="Balint B."/>
            <person name="Merenyi Z."/>
            <person name="de Eugenio L."/>
            <person name="Morin E."/>
            <person name="Martinez A.T."/>
            <person name="Baldrian P."/>
            <person name="Stursova M."/>
            <person name="Martinez M.J."/>
            <person name="Novotny C."/>
            <person name="Magnuson J.K."/>
            <person name="Spatafora J.W."/>
            <person name="Maurice S."/>
            <person name="Pangilinan J."/>
            <person name="Andreopoulos W."/>
            <person name="LaButti K."/>
            <person name="Hundley H."/>
            <person name="Na H."/>
            <person name="Kuo A."/>
            <person name="Barry K."/>
            <person name="Lipzen A."/>
            <person name="Henrissat B."/>
            <person name="Riley R."/>
            <person name="Ahrendt S."/>
            <person name="Nagy L.G."/>
            <person name="Grigoriev I.V."/>
            <person name="Martin F."/>
            <person name="Rosso M.N."/>
        </authorList>
    </citation>
    <scope>NUCLEOTIDE SEQUENCE [LARGE SCALE GENOMIC DNA]</scope>
    <source>
        <strain evidence="1 2">CIRM-BRFM 1785</strain>
    </source>
</reference>
<dbReference type="RefSeq" id="XP_047776832.1">
    <property type="nucleotide sequence ID" value="XM_047916710.1"/>
</dbReference>
<dbReference type="Proteomes" id="UP000814176">
    <property type="component" value="Unassembled WGS sequence"/>
</dbReference>
<comment type="caution">
    <text evidence="1">The sequence shown here is derived from an EMBL/GenBank/DDBJ whole genome shotgun (WGS) entry which is preliminary data.</text>
</comment>
<sequence length="202" mass="21867">MDGLCALDVHRLAGVAMTSPARISVRPVATHTARVTMDTIYALVCAAFPTASQGVGDVEPRTVIERASFPAEPIDAFGIPQATVKCLELAECHTDGRLSASQQMGPKEALSRYAERLREDYRQASAGGSGPHVLDCPSVLEQPRATPMRTLRHRRAKVDTELDFDGRVSRRGQLPVARLMVVTPTRRAVKYPGLVLHVGSNA</sequence>
<organism evidence="1 2">
    <name type="scientific">Rhodofomes roseus</name>
    <dbReference type="NCBI Taxonomy" id="34475"/>
    <lineage>
        <taxon>Eukaryota</taxon>
        <taxon>Fungi</taxon>
        <taxon>Dikarya</taxon>
        <taxon>Basidiomycota</taxon>
        <taxon>Agaricomycotina</taxon>
        <taxon>Agaricomycetes</taxon>
        <taxon>Polyporales</taxon>
        <taxon>Rhodofomes</taxon>
    </lineage>
</organism>
<dbReference type="EMBL" id="JADCUA010000016">
    <property type="protein sequence ID" value="KAH9834176.1"/>
    <property type="molecule type" value="Genomic_DNA"/>
</dbReference>
<protein>
    <submittedName>
        <fullName evidence="1">Uncharacterized protein</fullName>
    </submittedName>
</protein>
<dbReference type="GeneID" id="71997442"/>